<keyword evidence="2" id="KW-1185">Reference proteome</keyword>
<dbReference type="OrthoDB" id="5652468at2"/>
<gene>
    <name evidence="1" type="ORF">NCTC13316_02413</name>
</gene>
<accession>A0A378JQY2</accession>
<reference evidence="1 2" key="1">
    <citation type="submission" date="2018-06" db="EMBL/GenBank/DDBJ databases">
        <authorList>
            <consortium name="Pathogen Informatics"/>
            <person name="Doyle S."/>
        </authorList>
    </citation>
    <scope>NUCLEOTIDE SEQUENCE [LARGE SCALE GENOMIC DNA]</scope>
    <source>
        <strain evidence="1 2">NCTC13316</strain>
    </source>
</reference>
<organism evidence="1 2">
    <name type="scientific">Legionella busanensis</name>
    <dbReference type="NCBI Taxonomy" id="190655"/>
    <lineage>
        <taxon>Bacteria</taxon>
        <taxon>Pseudomonadati</taxon>
        <taxon>Pseudomonadota</taxon>
        <taxon>Gammaproteobacteria</taxon>
        <taxon>Legionellales</taxon>
        <taxon>Legionellaceae</taxon>
        <taxon>Legionella</taxon>
    </lineage>
</organism>
<dbReference type="Proteomes" id="UP000254794">
    <property type="component" value="Unassembled WGS sequence"/>
</dbReference>
<evidence type="ECO:0000313" key="1">
    <source>
        <dbReference type="EMBL" id="STX52300.1"/>
    </source>
</evidence>
<name>A0A378JQY2_9GAMM</name>
<proteinExistence type="predicted"/>
<sequence>MNIGLIHKSYRNQIRKIITTYPQIDGGNPLFNLCIELINASHQSNITLERLTSELIGIITEQRRKISSNSNQVGLALVKQVTLEWLNNENKHAKAPIQLVNILRGIEQEFSDTQNLITQLEKIKKATIENQTLLNNIYKKTQILVGILNNYLIDRKNLVQNNKVKEYKNTYLPFFQKSYQQKEEAIEALKEALAGNPIELKKYLSTLSDSNLGKELKKFVKSGQADVLVNKEVYTLTDFINTLDAQVNSESAITFVANFN</sequence>
<evidence type="ECO:0000313" key="2">
    <source>
        <dbReference type="Proteomes" id="UP000254794"/>
    </source>
</evidence>
<dbReference type="AlphaFoldDB" id="A0A378JQY2"/>
<dbReference type="RefSeq" id="WP_115331868.1">
    <property type="nucleotide sequence ID" value="NZ_CAAAHP010000005.1"/>
</dbReference>
<dbReference type="EMBL" id="UGOD01000001">
    <property type="protein sequence ID" value="STX52300.1"/>
    <property type="molecule type" value="Genomic_DNA"/>
</dbReference>
<protein>
    <submittedName>
        <fullName evidence="1">Uncharacterized protein</fullName>
    </submittedName>
</protein>